<evidence type="ECO:0000313" key="3">
    <source>
        <dbReference type="Proteomes" id="UP000040453"/>
    </source>
</evidence>
<dbReference type="Gene3D" id="3.30.1830.10">
    <property type="entry name" value="YehR-like"/>
    <property type="match status" value="1"/>
</dbReference>
<accession>A0A0A1MQN6</accession>
<dbReference type="InterPro" id="IPR036699">
    <property type="entry name" value="YehR-like_sf"/>
</dbReference>
<evidence type="ECO:0000256" key="1">
    <source>
        <dbReference type="SAM" id="SignalP"/>
    </source>
</evidence>
<name>A0A0A1MQN6_9BACI</name>
<dbReference type="InterPro" id="IPR009736">
    <property type="entry name" value="DUF1307"/>
</dbReference>
<dbReference type="PROSITE" id="PS51257">
    <property type="entry name" value="PROKAR_LIPOPROTEIN"/>
    <property type="match status" value="1"/>
</dbReference>
<keyword evidence="2" id="KW-0449">Lipoprotein</keyword>
<keyword evidence="1" id="KW-0732">Signal</keyword>
<dbReference type="Proteomes" id="UP000040453">
    <property type="component" value="Unassembled WGS sequence"/>
</dbReference>
<feature type="signal peptide" evidence="1">
    <location>
        <begin position="1"/>
        <end position="22"/>
    </location>
</feature>
<proteinExistence type="predicted"/>
<dbReference type="SUPFAM" id="SSF160704">
    <property type="entry name" value="YehR-like"/>
    <property type="match status" value="1"/>
</dbReference>
<organism evidence="2 3">
    <name type="scientific">Oceanobacillus oncorhynchi</name>
    <dbReference type="NCBI Taxonomy" id="545501"/>
    <lineage>
        <taxon>Bacteria</taxon>
        <taxon>Bacillati</taxon>
        <taxon>Bacillota</taxon>
        <taxon>Bacilli</taxon>
        <taxon>Bacillales</taxon>
        <taxon>Bacillaceae</taxon>
        <taxon>Oceanobacillus</taxon>
    </lineage>
</organism>
<sequence>MKKKNFRITGLLVLLIAIFGLAACGSNETVTLQGEEMGQQQEITLEAKGDEVQSMAAEMTIPYALIGVESKEEAESMDEMLQSEFEDANEADGVEVELTYEEEEIVVAINIDLTTAGPEELNTLGFGIDEDAFDEEDLSLEKMVSELEDNGLEVVEEE</sequence>
<evidence type="ECO:0000313" key="2">
    <source>
        <dbReference type="EMBL" id="CEI82044.1"/>
    </source>
</evidence>
<dbReference type="AlphaFoldDB" id="A0A0A1MQN6"/>
<dbReference type="Pfam" id="PF06998">
    <property type="entry name" value="DUF1307"/>
    <property type="match status" value="1"/>
</dbReference>
<feature type="chain" id="PRO_5038397640" evidence="1">
    <location>
        <begin position="23"/>
        <end position="158"/>
    </location>
</feature>
<protein>
    <submittedName>
        <fullName evidence="2">Putative lipoprotein YehR</fullName>
    </submittedName>
</protein>
<reference evidence="2 3" key="1">
    <citation type="submission" date="2014-11" db="EMBL/GenBank/DDBJ databases">
        <authorList>
            <person name="Urmite Genomes Urmite Genomes"/>
        </authorList>
    </citation>
    <scope>NUCLEOTIDE SEQUENCE [LARGE SCALE GENOMIC DNA]</scope>
    <source>
        <strain evidence="2 3">Oc5</strain>
    </source>
</reference>
<keyword evidence="3" id="KW-1185">Reference proteome</keyword>
<gene>
    <name evidence="2" type="primary">yehR_2</name>
    <name evidence="2" type="ORF">BN997_01899</name>
</gene>
<dbReference type="EMBL" id="CDGG01000001">
    <property type="protein sequence ID" value="CEI82044.1"/>
    <property type="molecule type" value="Genomic_DNA"/>
</dbReference>
<dbReference type="RefSeq" id="WP_042531597.1">
    <property type="nucleotide sequence ID" value="NZ_CDGG01000001.1"/>
</dbReference>